<sequence>MDAIVWRINWFDDAPLVAMMRFGGTGRPHRSAWPLIDRNCPSIIART</sequence>
<dbReference type="AlphaFoldDB" id="A0A0A8ZMR6"/>
<name>A0A0A8ZMR6_ARUDO</name>
<organism evidence="1">
    <name type="scientific">Arundo donax</name>
    <name type="common">Giant reed</name>
    <name type="synonym">Donax arundinaceus</name>
    <dbReference type="NCBI Taxonomy" id="35708"/>
    <lineage>
        <taxon>Eukaryota</taxon>
        <taxon>Viridiplantae</taxon>
        <taxon>Streptophyta</taxon>
        <taxon>Embryophyta</taxon>
        <taxon>Tracheophyta</taxon>
        <taxon>Spermatophyta</taxon>
        <taxon>Magnoliopsida</taxon>
        <taxon>Liliopsida</taxon>
        <taxon>Poales</taxon>
        <taxon>Poaceae</taxon>
        <taxon>PACMAD clade</taxon>
        <taxon>Arundinoideae</taxon>
        <taxon>Arundineae</taxon>
        <taxon>Arundo</taxon>
    </lineage>
</organism>
<reference evidence="1" key="1">
    <citation type="submission" date="2014-09" db="EMBL/GenBank/DDBJ databases">
        <authorList>
            <person name="Magalhaes I.L.F."/>
            <person name="Oliveira U."/>
            <person name="Santos F.R."/>
            <person name="Vidigal T.H.D.A."/>
            <person name="Brescovit A.D."/>
            <person name="Santos A.J."/>
        </authorList>
    </citation>
    <scope>NUCLEOTIDE SEQUENCE</scope>
    <source>
        <tissue evidence="1">Shoot tissue taken approximately 20 cm above the soil surface</tissue>
    </source>
</reference>
<reference evidence="1" key="2">
    <citation type="journal article" date="2015" name="Data Brief">
        <title>Shoot transcriptome of the giant reed, Arundo donax.</title>
        <authorList>
            <person name="Barrero R.A."/>
            <person name="Guerrero F.D."/>
            <person name="Moolhuijzen P."/>
            <person name="Goolsby J.A."/>
            <person name="Tidwell J."/>
            <person name="Bellgard S.E."/>
            <person name="Bellgard M.I."/>
        </authorList>
    </citation>
    <scope>NUCLEOTIDE SEQUENCE</scope>
    <source>
        <tissue evidence="1">Shoot tissue taken approximately 20 cm above the soil surface</tissue>
    </source>
</reference>
<proteinExistence type="predicted"/>
<evidence type="ECO:0000313" key="1">
    <source>
        <dbReference type="EMBL" id="JAD36102.1"/>
    </source>
</evidence>
<accession>A0A0A8ZMR6</accession>
<protein>
    <submittedName>
        <fullName evidence="1">Uncharacterized protein</fullName>
    </submittedName>
</protein>
<dbReference type="EMBL" id="GBRH01261793">
    <property type="protein sequence ID" value="JAD36102.1"/>
    <property type="molecule type" value="Transcribed_RNA"/>
</dbReference>